<dbReference type="AlphaFoldDB" id="A0A4C1SS52"/>
<evidence type="ECO:0000256" key="4">
    <source>
        <dbReference type="ARBA" id="ARBA00023136"/>
    </source>
</evidence>
<dbReference type="InterPro" id="IPR003689">
    <property type="entry name" value="ZIP"/>
</dbReference>
<protein>
    <recommendedName>
        <fullName evidence="8">Zinc transporter ZIP3</fullName>
    </recommendedName>
</protein>
<dbReference type="GO" id="GO:0016020">
    <property type="term" value="C:membrane"/>
    <property type="evidence" value="ECO:0007669"/>
    <property type="project" value="UniProtKB-SubCell"/>
</dbReference>
<dbReference type="OrthoDB" id="448280at2759"/>
<reference evidence="6 7" key="1">
    <citation type="journal article" date="2019" name="Commun. Biol.">
        <title>The bagworm genome reveals a unique fibroin gene that provides high tensile strength.</title>
        <authorList>
            <person name="Kono N."/>
            <person name="Nakamura H."/>
            <person name="Ohtoshi R."/>
            <person name="Tomita M."/>
            <person name="Numata K."/>
            <person name="Arakawa K."/>
        </authorList>
    </citation>
    <scope>NUCLEOTIDE SEQUENCE [LARGE SCALE GENOMIC DNA]</scope>
</reference>
<keyword evidence="3 5" id="KW-1133">Transmembrane helix</keyword>
<evidence type="ECO:0000256" key="5">
    <source>
        <dbReference type="SAM" id="Phobius"/>
    </source>
</evidence>
<proteinExistence type="predicted"/>
<evidence type="ECO:0008006" key="8">
    <source>
        <dbReference type="Google" id="ProtNLM"/>
    </source>
</evidence>
<sequence>MSTEDIVLTHGDEDDTEGVILAKGVSMAVLFVASMICGIIPMILARKLNWLDPKDASTLKTSNRVVMCLLSFGGGVLFSTTFMHLMPEVQHNVEYLQEQTEHKANCSNYMHTLRALCIDSGGHCHSGAGPACRFVRRQLTYYQFNEAHDLTERAVRCVRLSYAVAVE</sequence>
<evidence type="ECO:0000256" key="2">
    <source>
        <dbReference type="ARBA" id="ARBA00022692"/>
    </source>
</evidence>
<dbReference type="STRING" id="151549.A0A4C1SS52"/>
<feature type="transmembrane region" description="Helical" evidence="5">
    <location>
        <begin position="20"/>
        <end position="44"/>
    </location>
</feature>
<dbReference type="EMBL" id="BGZK01000012">
    <property type="protein sequence ID" value="GBP04030.1"/>
    <property type="molecule type" value="Genomic_DNA"/>
</dbReference>
<keyword evidence="4 5" id="KW-0472">Membrane</keyword>
<keyword evidence="7" id="KW-1185">Reference proteome</keyword>
<gene>
    <name evidence="6" type="ORF">EVAR_74795_1</name>
</gene>
<evidence type="ECO:0000313" key="7">
    <source>
        <dbReference type="Proteomes" id="UP000299102"/>
    </source>
</evidence>
<dbReference type="Pfam" id="PF02535">
    <property type="entry name" value="Zip"/>
    <property type="match status" value="1"/>
</dbReference>
<keyword evidence="2 5" id="KW-0812">Transmembrane</keyword>
<dbReference type="Proteomes" id="UP000299102">
    <property type="component" value="Unassembled WGS sequence"/>
</dbReference>
<comment type="caution">
    <text evidence="6">The sequence shown here is derived from an EMBL/GenBank/DDBJ whole genome shotgun (WGS) entry which is preliminary data.</text>
</comment>
<organism evidence="6 7">
    <name type="scientific">Eumeta variegata</name>
    <name type="common">Bagworm moth</name>
    <name type="synonym">Eumeta japonica</name>
    <dbReference type="NCBI Taxonomy" id="151549"/>
    <lineage>
        <taxon>Eukaryota</taxon>
        <taxon>Metazoa</taxon>
        <taxon>Ecdysozoa</taxon>
        <taxon>Arthropoda</taxon>
        <taxon>Hexapoda</taxon>
        <taxon>Insecta</taxon>
        <taxon>Pterygota</taxon>
        <taxon>Neoptera</taxon>
        <taxon>Endopterygota</taxon>
        <taxon>Lepidoptera</taxon>
        <taxon>Glossata</taxon>
        <taxon>Ditrysia</taxon>
        <taxon>Tineoidea</taxon>
        <taxon>Psychidae</taxon>
        <taxon>Oiketicinae</taxon>
        <taxon>Eumeta</taxon>
    </lineage>
</organism>
<feature type="transmembrane region" description="Helical" evidence="5">
    <location>
        <begin position="65"/>
        <end position="86"/>
    </location>
</feature>
<evidence type="ECO:0000313" key="6">
    <source>
        <dbReference type="EMBL" id="GBP04030.1"/>
    </source>
</evidence>
<accession>A0A4C1SS52</accession>
<evidence type="ECO:0000256" key="3">
    <source>
        <dbReference type="ARBA" id="ARBA00022989"/>
    </source>
</evidence>
<comment type="subcellular location">
    <subcellularLocation>
        <location evidence="1">Membrane</location>
        <topology evidence="1">Multi-pass membrane protein</topology>
    </subcellularLocation>
</comment>
<name>A0A4C1SS52_EUMVA</name>
<evidence type="ECO:0000256" key="1">
    <source>
        <dbReference type="ARBA" id="ARBA00004141"/>
    </source>
</evidence>
<dbReference type="GO" id="GO:0046873">
    <property type="term" value="F:metal ion transmembrane transporter activity"/>
    <property type="evidence" value="ECO:0007669"/>
    <property type="project" value="InterPro"/>
</dbReference>